<evidence type="ECO:0000313" key="3">
    <source>
        <dbReference type="Proteomes" id="UP000324800"/>
    </source>
</evidence>
<sequence length="85" mass="9524">MTLLCQSLIKRKYEDSNDITNESLNSNLPKHEDNEGNKLSQVGLGNINPQLEKDDEFQLAEITNSSIKSKGKSKYGSIIDKHMDA</sequence>
<protein>
    <submittedName>
        <fullName evidence="2">Uncharacterized protein</fullName>
    </submittedName>
</protein>
<evidence type="ECO:0000313" key="2">
    <source>
        <dbReference type="EMBL" id="KAA6390574.1"/>
    </source>
</evidence>
<organism evidence="2 3">
    <name type="scientific">Streblomastix strix</name>
    <dbReference type="NCBI Taxonomy" id="222440"/>
    <lineage>
        <taxon>Eukaryota</taxon>
        <taxon>Metamonada</taxon>
        <taxon>Preaxostyla</taxon>
        <taxon>Oxymonadida</taxon>
        <taxon>Streblomastigidae</taxon>
        <taxon>Streblomastix</taxon>
    </lineage>
</organism>
<comment type="caution">
    <text evidence="2">The sequence shown here is derived from an EMBL/GenBank/DDBJ whole genome shotgun (WGS) entry which is preliminary data.</text>
</comment>
<feature type="region of interest" description="Disordered" evidence="1">
    <location>
        <begin position="16"/>
        <end position="40"/>
    </location>
</feature>
<feature type="compositionally biased region" description="Polar residues" evidence="1">
    <location>
        <begin position="18"/>
        <end position="28"/>
    </location>
</feature>
<dbReference type="EMBL" id="SNRW01003177">
    <property type="protein sequence ID" value="KAA6390574.1"/>
    <property type="molecule type" value="Genomic_DNA"/>
</dbReference>
<reference evidence="2 3" key="1">
    <citation type="submission" date="2019-03" db="EMBL/GenBank/DDBJ databases">
        <title>Single cell metagenomics reveals metabolic interactions within the superorganism composed of flagellate Streblomastix strix and complex community of Bacteroidetes bacteria on its surface.</title>
        <authorList>
            <person name="Treitli S.C."/>
            <person name="Kolisko M."/>
            <person name="Husnik F."/>
            <person name="Keeling P."/>
            <person name="Hampl V."/>
        </authorList>
    </citation>
    <scope>NUCLEOTIDE SEQUENCE [LARGE SCALE GENOMIC DNA]</scope>
    <source>
        <strain evidence="2">ST1C</strain>
    </source>
</reference>
<dbReference type="AlphaFoldDB" id="A0A5J4W6M8"/>
<name>A0A5J4W6M8_9EUKA</name>
<proteinExistence type="predicted"/>
<evidence type="ECO:0000256" key="1">
    <source>
        <dbReference type="SAM" id="MobiDB-lite"/>
    </source>
</evidence>
<gene>
    <name evidence="2" type="ORF">EZS28_013899</name>
</gene>
<accession>A0A5J4W6M8</accession>
<dbReference type="Proteomes" id="UP000324800">
    <property type="component" value="Unassembled WGS sequence"/>
</dbReference>